<name>A0A380TIK0_9ZZZZ</name>
<keyword evidence="2" id="KW-0808">Transferase</keyword>
<gene>
    <name evidence="2" type="ORF">DF3PB_6160002</name>
</gene>
<dbReference type="EMBL" id="UIDG01000575">
    <property type="protein sequence ID" value="SUS08270.1"/>
    <property type="molecule type" value="Genomic_DNA"/>
</dbReference>
<proteinExistence type="predicted"/>
<dbReference type="SUPFAM" id="SSF55729">
    <property type="entry name" value="Acyl-CoA N-acyltransferases (Nat)"/>
    <property type="match status" value="1"/>
</dbReference>
<dbReference type="Pfam" id="PF13508">
    <property type="entry name" value="Acetyltransf_7"/>
    <property type="match status" value="1"/>
</dbReference>
<dbReference type="InterPro" id="IPR016181">
    <property type="entry name" value="Acyl_CoA_acyltransferase"/>
</dbReference>
<sequence>MYLIAMITITHAPPDADARIESLLDRAFGPTRHLKPAQRLRDGRLPAEGLAFIAHDGANILGTISFWHVRIGHSADALLLGPMAVEPALRGQGIGIALINHGLEQAKALGHRAVILVGDEPYYRRFGFAADKTQAISLPGPVDRERFLATELGSNTLTAASGLVRPTGLLVPPRPRLKRAA</sequence>
<protein>
    <submittedName>
        <fullName evidence="2">Acetyltransferase</fullName>
    </submittedName>
</protein>
<dbReference type="InterPro" id="IPR000182">
    <property type="entry name" value="GNAT_dom"/>
</dbReference>
<dbReference type="Gene3D" id="3.40.630.30">
    <property type="match status" value="1"/>
</dbReference>
<feature type="domain" description="N-acetyltransferase" evidence="1">
    <location>
        <begin position="7"/>
        <end position="153"/>
    </location>
</feature>
<dbReference type="AlphaFoldDB" id="A0A380TIK0"/>
<dbReference type="GO" id="GO:0016747">
    <property type="term" value="F:acyltransferase activity, transferring groups other than amino-acyl groups"/>
    <property type="evidence" value="ECO:0007669"/>
    <property type="project" value="InterPro"/>
</dbReference>
<organism evidence="2">
    <name type="scientific">metagenome</name>
    <dbReference type="NCBI Taxonomy" id="256318"/>
    <lineage>
        <taxon>unclassified sequences</taxon>
        <taxon>metagenomes</taxon>
    </lineage>
</organism>
<accession>A0A380TIK0</accession>
<dbReference type="PROSITE" id="PS51186">
    <property type="entry name" value="GNAT"/>
    <property type="match status" value="1"/>
</dbReference>
<evidence type="ECO:0000259" key="1">
    <source>
        <dbReference type="PROSITE" id="PS51186"/>
    </source>
</evidence>
<reference evidence="2" key="1">
    <citation type="submission" date="2018-07" db="EMBL/GenBank/DDBJ databases">
        <authorList>
            <person name="Quirk P.G."/>
            <person name="Krulwich T.A."/>
        </authorList>
    </citation>
    <scope>NUCLEOTIDE SEQUENCE</scope>
</reference>
<dbReference type="CDD" id="cd04301">
    <property type="entry name" value="NAT_SF"/>
    <property type="match status" value="1"/>
</dbReference>
<evidence type="ECO:0000313" key="2">
    <source>
        <dbReference type="EMBL" id="SUS08270.1"/>
    </source>
</evidence>